<protein>
    <recommendedName>
        <fullName evidence="4">Pectinesterase inhibitor domain-containing protein</fullName>
    </recommendedName>
</protein>
<dbReference type="Pfam" id="PF04043">
    <property type="entry name" value="PMEI"/>
    <property type="match status" value="3"/>
</dbReference>
<comment type="caution">
    <text evidence="5">The sequence shown here is derived from an EMBL/GenBank/DDBJ whole genome shotgun (WGS) entry which is preliminary data.</text>
</comment>
<dbReference type="InterPro" id="IPR052421">
    <property type="entry name" value="PCW_Enzyme_Inhibitor"/>
</dbReference>
<evidence type="ECO:0000256" key="3">
    <source>
        <dbReference type="ARBA" id="ARBA00038471"/>
    </source>
</evidence>
<accession>A0AAV1RWB7</accession>
<evidence type="ECO:0000313" key="5">
    <source>
        <dbReference type="EMBL" id="CAK7340616.1"/>
    </source>
</evidence>
<evidence type="ECO:0000256" key="2">
    <source>
        <dbReference type="ARBA" id="ARBA00023157"/>
    </source>
</evidence>
<dbReference type="SMART" id="SM00856">
    <property type="entry name" value="PMEI"/>
    <property type="match status" value="3"/>
</dbReference>
<dbReference type="PANTHER" id="PTHR36710">
    <property type="entry name" value="PECTINESTERASE INHIBITOR-LIKE"/>
    <property type="match status" value="1"/>
</dbReference>
<name>A0AAV1RWB7_9ROSI</name>
<evidence type="ECO:0000313" key="6">
    <source>
        <dbReference type="Proteomes" id="UP001314170"/>
    </source>
</evidence>
<comment type="similarity">
    <text evidence="3">Belongs to the PMEI family.</text>
</comment>
<dbReference type="SUPFAM" id="SSF101148">
    <property type="entry name" value="Plant invertase/pectin methylesterase inhibitor"/>
    <property type="match status" value="3"/>
</dbReference>
<keyword evidence="1" id="KW-0732">Signal</keyword>
<sequence>MEVTSPSKLTVFPGNEVVSLKGLTKVAVQNAVKDVTEIHDHIKLLLTTTSDKSSLTNLKHCSHFYKSAMNDIKDSMAALGTKGDKDANEYIAAAANIAEKCEIEFRKSSRTSPLTNLKTKFKNLCTIGLALTFQMGYLHGHVPFYFVLILLLSSNHILANAHKGPISESKPATVNVFEAIAKVLETNPLTNTDFKVLAKLELKNAIANGTSIYDRISLELSKTSNPYTKRCLTGCSANYKDAIDLIKKSLAALDAKGYSDAKKWILGATALSSACEDRFQELVHKNSPIADMKTKFDWRCLRSKRLINSLAKKERLISTAVCIEPSGKDMCISTVEFILENKGLGLPGMTKLAVEKALEDGNKIYNHINVLLRTTSDKYVQENLKSCSEFYQTAIEKMKDSLPALDSKRYADANIWVGAATDWANTCEDMFTEKATVASPLTAMKPEFEKLVGIALALINSIAGN</sequence>
<gene>
    <name evidence="5" type="ORF">DCAF_LOCUS15701</name>
</gene>
<evidence type="ECO:0000259" key="4">
    <source>
        <dbReference type="SMART" id="SM00856"/>
    </source>
</evidence>
<dbReference type="EMBL" id="CAWUPB010001160">
    <property type="protein sequence ID" value="CAK7340616.1"/>
    <property type="molecule type" value="Genomic_DNA"/>
</dbReference>
<dbReference type="InterPro" id="IPR006501">
    <property type="entry name" value="Pectinesterase_inhib_dom"/>
</dbReference>
<keyword evidence="6" id="KW-1185">Reference proteome</keyword>
<organism evidence="5 6">
    <name type="scientific">Dovyalis caffra</name>
    <dbReference type="NCBI Taxonomy" id="77055"/>
    <lineage>
        <taxon>Eukaryota</taxon>
        <taxon>Viridiplantae</taxon>
        <taxon>Streptophyta</taxon>
        <taxon>Embryophyta</taxon>
        <taxon>Tracheophyta</taxon>
        <taxon>Spermatophyta</taxon>
        <taxon>Magnoliopsida</taxon>
        <taxon>eudicotyledons</taxon>
        <taxon>Gunneridae</taxon>
        <taxon>Pentapetalae</taxon>
        <taxon>rosids</taxon>
        <taxon>fabids</taxon>
        <taxon>Malpighiales</taxon>
        <taxon>Salicaceae</taxon>
        <taxon>Flacourtieae</taxon>
        <taxon>Dovyalis</taxon>
    </lineage>
</organism>
<dbReference type="AlphaFoldDB" id="A0AAV1RWB7"/>
<dbReference type="Gene3D" id="1.20.140.40">
    <property type="entry name" value="Invertase/pectin methylesterase inhibitor family protein"/>
    <property type="match status" value="3"/>
</dbReference>
<keyword evidence="2" id="KW-1015">Disulfide bond</keyword>
<proteinExistence type="inferred from homology"/>
<feature type="domain" description="Pectinesterase inhibitor" evidence="4">
    <location>
        <begin position="164"/>
        <end position="312"/>
    </location>
</feature>
<reference evidence="5 6" key="1">
    <citation type="submission" date="2024-01" db="EMBL/GenBank/DDBJ databases">
        <authorList>
            <person name="Waweru B."/>
        </authorList>
    </citation>
    <scope>NUCLEOTIDE SEQUENCE [LARGE SCALE GENOMIC DNA]</scope>
</reference>
<dbReference type="CDD" id="cd15801">
    <property type="entry name" value="PMEI-like_1"/>
    <property type="match status" value="1"/>
</dbReference>
<dbReference type="InterPro" id="IPR035513">
    <property type="entry name" value="Invertase/methylesterase_inhib"/>
</dbReference>
<dbReference type="GO" id="GO:0004857">
    <property type="term" value="F:enzyme inhibitor activity"/>
    <property type="evidence" value="ECO:0007669"/>
    <property type="project" value="InterPro"/>
</dbReference>
<feature type="domain" description="Pectinesterase inhibitor" evidence="4">
    <location>
        <begin position="1"/>
        <end position="131"/>
    </location>
</feature>
<evidence type="ECO:0000256" key="1">
    <source>
        <dbReference type="ARBA" id="ARBA00022729"/>
    </source>
</evidence>
<feature type="domain" description="Pectinesterase inhibitor" evidence="4">
    <location>
        <begin position="313"/>
        <end position="458"/>
    </location>
</feature>
<dbReference type="PANTHER" id="PTHR36710:SF18">
    <property type="entry name" value="PECTINESTERASE INHIBITOR 5-RELATED"/>
    <property type="match status" value="1"/>
</dbReference>
<dbReference type="NCBIfam" id="TIGR01614">
    <property type="entry name" value="PME_inhib"/>
    <property type="match status" value="3"/>
</dbReference>
<dbReference type="Proteomes" id="UP001314170">
    <property type="component" value="Unassembled WGS sequence"/>
</dbReference>